<keyword evidence="7" id="KW-1185">Reference proteome</keyword>
<dbReference type="Proteomes" id="UP000199306">
    <property type="component" value="Unassembled WGS sequence"/>
</dbReference>
<evidence type="ECO:0000256" key="1">
    <source>
        <dbReference type="ARBA" id="ARBA00004127"/>
    </source>
</evidence>
<dbReference type="STRING" id="1079859.SAMN04515674_10529"/>
<evidence type="ECO:0000256" key="2">
    <source>
        <dbReference type="ARBA" id="ARBA00022692"/>
    </source>
</evidence>
<reference evidence="6 7" key="1">
    <citation type="submission" date="2016-10" db="EMBL/GenBank/DDBJ databases">
        <authorList>
            <person name="de Groot N.N."/>
        </authorList>
    </citation>
    <scope>NUCLEOTIDE SEQUENCE [LARGE SCALE GENOMIC DNA]</scope>
    <source>
        <strain evidence="7">E92,LMG 26720,CCM 7988</strain>
    </source>
</reference>
<organism evidence="6 7">
    <name type="scientific">Pseudarcicella hirudinis</name>
    <dbReference type="NCBI Taxonomy" id="1079859"/>
    <lineage>
        <taxon>Bacteria</taxon>
        <taxon>Pseudomonadati</taxon>
        <taxon>Bacteroidota</taxon>
        <taxon>Cytophagia</taxon>
        <taxon>Cytophagales</taxon>
        <taxon>Flectobacillaceae</taxon>
        <taxon>Pseudarcicella</taxon>
    </lineage>
</organism>
<evidence type="ECO:0000259" key="5">
    <source>
        <dbReference type="Pfam" id="PF06803"/>
    </source>
</evidence>
<accession>A0A1I5SHG5</accession>
<feature type="domain" description="DUF1232" evidence="5">
    <location>
        <begin position="86"/>
        <end position="121"/>
    </location>
</feature>
<keyword evidence="4" id="KW-0472">Membrane</keyword>
<sequence>MPQEDLVSKVLNSVFFRRATHRAGKYAGGSLATLQLLKEVIVKARNAASRDNKQVGQVLLEKLTLLGRMVKAYVSGDYRIVPWQTIVKIIAVLIYFVSPIDLIPDVLPAIGLTDDLALILWLFNALSGDIRDFELWEKTKAELVETTINLD</sequence>
<dbReference type="Pfam" id="PF06803">
    <property type="entry name" value="DUF1232"/>
    <property type="match status" value="1"/>
</dbReference>
<evidence type="ECO:0000256" key="4">
    <source>
        <dbReference type="ARBA" id="ARBA00023136"/>
    </source>
</evidence>
<dbReference type="RefSeq" id="WP_092016303.1">
    <property type="nucleotide sequence ID" value="NZ_FOXH01000005.1"/>
</dbReference>
<dbReference type="InterPro" id="IPR010652">
    <property type="entry name" value="DUF1232"/>
</dbReference>
<keyword evidence="3" id="KW-1133">Transmembrane helix</keyword>
<dbReference type="EMBL" id="FOXH01000005">
    <property type="protein sequence ID" value="SFP70165.1"/>
    <property type="molecule type" value="Genomic_DNA"/>
</dbReference>
<dbReference type="AlphaFoldDB" id="A0A1I5SHG5"/>
<proteinExistence type="predicted"/>
<name>A0A1I5SHG5_9BACT</name>
<keyword evidence="2" id="KW-0812">Transmembrane</keyword>
<evidence type="ECO:0000256" key="3">
    <source>
        <dbReference type="ARBA" id="ARBA00022989"/>
    </source>
</evidence>
<dbReference type="OrthoDB" id="9800034at2"/>
<gene>
    <name evidence="6" type="ORF">SAMN04515674_10529</name>
</gene>
<dbReference type="GO" id="GO:0012505">
    <property type="term" value="C:endomembrane system"/>
    <property type="evidence" value="ECO:0007669"/>
    <property type="project" value="UniProtKB-SubCell"/>
</dbReference>
<evidence type="ECO:0000313" key="6">
    <source>
        <dbReference type="EMBL" id="SFP70165.1"/>
    </source>
</evidence>
<comment type="subcellular location">
    <subcellularLocation>
        <location evidence="1">Endomembrane system</location>
        <topology evidence="1">Multi-pass membrane protein</topology>
    </subcellularLocation>
</comment>
<evidence type="ECO:0000313" key="7">
    <source>
        <dbReference type="Proteomes" id="UP000199306"/>
    </source>
</evidence>
<protein>
    <recommendedName>
        <fullName evidence="5">DUF1232 domain-containing protein</fullName>
    </recommendedName>
</protein>